<dbReference type="PANTHER" id="PTHR40266">
    <property type="entry name" value="TOXIN HIGB-1"/>
    <property type="match status" value="1"/>
</dbReference>
<dbReference type="Pfam" id="PF05015">
    <property type="entry name" value="HigB-like_toxin"/>
    <property type="match status" value="1"/>
</dbReference>
<dbReference type="PANTHER" id="PTHR40266:SF2">
    <property type="entry name" value="TOXIN HIGB-1"/>
    <property type="match status" value="1"/>
</dbReference>
<sequence>MIKNFKNKKLEDFFCDGKKKGISADHVQKLMDILDRLDAVHVVKDINYPGSSLQCLKGKLKGTWVVTISGNWRLTFRFEDGQAHYVDYLDYH</sequence>
<accession>A0A3B1D5C0</accession>
<reference evidence="1" key="1">
    <citation type="submission" date="2018-06" db="EMBL/GenBank/DDBJ databases">
        <authorList>
            <person name="Zhirakovskaya E."/>
        </authorList>
    </citation>
    <scope>NUCLEOTIDE SEQUENCE</scope>
</reference>
<dbReference type="SUPFAM" id="SSF143011">
    <property type="entry name" value="RelE-like"/>
    <property type="match status" value="1"/>
</dbReference>
<evidence type="ECO:0000313" key="1">
    <source>
        <dbReference type="EMBL" id="VAX38086.1"/>
    </source>
</evidence>
<dbReference type="AlphaFoldDB" id="A0A3B1D5C0"/>
<dbReference type="InterPro" id="IPR007711">
    <property type="entry name" value="HigB-1"/>
</dbReference>
<proteinExistence type="predicted"/>
<dbReference type="InterPro" id="IPR035093">
    <property type="entry name" value="RelE/ParE_toxin_dom_sf"/>
</dbReference>
<protein>
    <recommendedName>
        <fullName evidence="2">Toxin HigB</fullName>
    </recommendedName>
</protein>
<evidence type="ECO:0008006" key="2">
    <source>
        <dbReference type="Google" id="ProtNLM"/>
    </source>
</evidence>
<gene>
    <name evidence="1" type="ORF">MNBD_UNCLBAC01-1351</name>
</gene>
<dbReference type="EMBL" id="UOGJ01000150">
    <property type="protein sequence ID" value="VAX38086.1"/>
    <property type="molecule type" value="Genomic_DNA"/>
</dbReference>
<organism evidence="1">
    <name type="scientific">hydrothermal vent metagenome</name>
    <dbReference type="NCBI Taxonomy" id="652676"/>
    <lineage>
        <taxon>unclassified sequences</taxon>
        <taxon>metagenomes</taxon>
        <taxon>ecological metagenomes</taxon>
    </lineage>
</organism>
<name>A0A3B1D5C0_9ZZZZ</name>
<dbReference type="Gene3D" id="3.30.2310.20">
    <property type="entry name" value="RelE-like"/>
    <property type="match status" value="1"/>
</dbReference>